<keyword evidence="3" id="KW-0472">Membrane</keyword>
<feature type="domain" description="Cadherin" evidence="5">
    <location>
        <begin position="170"/>
        <end position="283"/>
    </location>
</feature>
<feature type="non-terminal residue" evidence="6">
    <location>
        <position position="304"/>
    </location>
</feature>
<dbReference type="GO" id="GO:0005886">
    <property type="term" value="C:plasma membrane"/>
    <property type="evidence" value="ECO:0007669"/>
    <property type="project" value="TreeGrafter"/>
</dbReference>
<dbReference type="InterPro" id="IPR002126">
    <property type="entry name" value="Cadherin-like_dom"/>
</dbReference>
<dbReference type="GO" id="GO:0005509">
    <property type="term" value="F:calcium ion binding"/>
    <property type="evidence" value="ECO:0007669"/>
    <property type="project" value="InterPro"/>
</dbReference>
<keyword evidence="2" id="KW-0812">Transmembrane</keyword>
<dbReference type="PANTHER" id="PTHR24028:SF316">
    <property type="entry name" value="NEURAL-CADHERIN-LIKE"/>
    <property type="match status" value="1"/>
</dbReference>
<evidence type="ECO:0000256" key="3">
    <source>
        <dbReference type="ARBA" id="ARBA00022989"/>
    </source>
</evidence>
<proteinExistence type="predicted"/>
<evidence type="ECO:0000256" key="2">
    <source>
        <dbReference type="ARBA" id="ARBA00022692"/>
    </source>
</evidence>
<sequence>TLSGTGSENFEVVNDQLKLKDGFSANYEVLNSYSITITATDDAGHEKATTYPFQVTDVNESPTDMSLSSTATDENSAGAVIGDLTTTDEDIDDSHTYTLSGADADSFEIVNGQLKLKGSVTANYEVKSSYSVTVTTTDSGGLSTSKDFTVTINDINDKPTAVNLSGSLYVNENAAGGVVGNLTTTDEDAGDEHEYTLSGADAVYFEVVNNQLKLKDDINPVYANQSSYNVTVTSTDSGGEAITESYTVEVNATPTDISLSSNSVNESSYGLSVGTIIATDPNSDDEFTYSITGGADQDYFEIDS</sequence>
<dbReference type="EMBL" id="UINC01134352">
    <property type="protein sequence ID" value="SVD17844.1"/>
    <property type="molecule type" value="Genomic_DNA"/>
</dbReference>
<dbReference type="SMART" id="SM00736">
    <property type="entry name" value="CADG"/>
    <property type="match status" value="1"/>
</dbReference>
<evidence type="ECO:0000256" key="4">
    <source>
        <dbReference type="ARBA" id="ARBA00023180"/>
    </source>
</evidence>
<evidence type="ECO:0000313" key="6">
    <source>
        <dbReference type="EMBL" id="SVD17844.1"/>
    </source>
</evidence>
<dbReference type="InterPro" id="IPR006644">
    <property type="entry name" value="Cadg"/>
</dbReference>
<organism evidence="6">
    <name type="scientific">marine metagenome</name>
    <dbReference type="NCBI Taxonomy" id="408172"/>
    <lineage>
        <taxon>unclassified sequences</taxon>
        <taxon>metagenomes</taxon>
        <taxon>ecological metagenomes</taxon>
    </lineage>
</organism>
<feature type="domain" description="Cadherin" evidence="5">
    <location>
        <begin position="63"/>
        <end position="161"/>
    </location>
</feature>
<reference evidence="6" key="1">
    <citation type="submission" date="2018-05" db="EMBL/GenBank/DDBJ databases">
        <authorList>
            <person name="Lanie J.A."/>
            <person name="Ng W.-L."/>
            <person name="Kazmierczak K.M."/>
            <person name="Andrzejewski T.M."/>
            <person name="Davidsen T.M."/>
            <person name="Wayne K.J."/>
            <person name="Tettelin H."/>
            <person name="Glass J.I."/>
            <person name="Rusch D."/>
            <person name="Podicherti R."/>
            <person name="Tsui H.-C.T."/>
            <person name="Winkler M.E."/>
        </authorList>
    </citation>
    <scope>NUCLEOTIDE SEQUENCE</scope>
</reference>
<evidence type="ECO:0000256" key="1">
    <source>
        <dbReference type="ARBA" id="ARBA00004167"/>
    </source>
</evidence>
<feature type="non-terminal residue" evidence="6">
    <location>
        <position position="1"/>
    </location>
</feature>
<dbReference type="InterPro" id="IPR015919">
    <property type="entry name" value="Cadherin-like_sf"/>
</dbReference>
<dbReference type="SUPFAM" id="SSF49313">
    <property type="entry name" value="Cadherin-like"/>
    <property type="match status" value="3"/>
</dbReference>
<dbReference type="PANTHER" id="PTHR24028">
    <property type="entry name" value="CADHERIN-87A"/>
    <property type="match status" value="1"/>
</dbReference>
<keyword evidence="4" id="KW-0325">Glycoprotein</keyword>
<accession>A0A382T6S0</accession>
<dbReference type="GO" id="GO:0007156">
    <property type="term" value="P:homophilic cell adhesion via plasma membrane adhesion molecules"/>
    <property type="evidence" value="ECO:0007669"/>
    <property type="project" value="InterPro"/>
</dbReference>
<name>A0A382T6S0_9ZZZZ</name>
<keyword evidence="3" id="KW-1133">Transmembrane helix</keyword>
<gene>
    <name evidence="6" type="ORF">METZ01_LOCUS370698</name>
</gene>
<dbReference type="SMART" id="SM00112">
    <property type="entry name" value="CA"/>
    <property type="match status" value="1"/>
</dbReference>
<dbReference type="PROSITE" id="PS50268">
    <property type="entry name" value="CADHERIN_2"/>
    <property type="match status" value="2"/>
</dbReference>
<dbReference type="CDD" id="cd11304">
    <property type="entry name" value="Cadherin_repeat"/>
    <property type="match status" value="3"/>
</dbReference>
<evidence type="ECO:0000259" key="5">
    <source>
        <dbReference type="PROSITE" id="PS50268"/>
    </source>
</evidence>
<dbReference type="InterPro" id="IPR050174">
    <property type="entry name" value="Protocadherin/Cadherin-CA"/>
</dbReference>
<protein>
    <recommendedName>
        <fullName evidence="5">Cadherin domain-containing protein</fullName>
    </recommendedName>
</protein>
<dbReference type="AlphaFoldDB" id="A0A382T6S0"/>
<comment type="subcellular location">
    <subcellularLocation>
        <location evidence="1">Membrane</location>
        <topology evidence="1">Single-pass membrane protein</topology>
    </subcellularLocation>
</comment>
<dbReference type="Gene3D" id="2.60.40.60">
    <property type="entry name" value="Cadherins"/>
    <property type="match status" value="2"/>
</dbReference>